<proteinExistence type="predicted"/>
<dbReference type="AlphaFoldDB" id="A0AA41Y6A4"/>
<dbReference type="EMBL" id="JAPAAF010000004">
    <property type="protein sequence ID" value="MCW0481912.1"/>
    <property type="molecule type" value="Genomic_DNA"/>
</dbReference>
<organism evidence="1 2">
    <name type="scientific">Gaoshiqia sediminis</name>
    <dbReference type="NCBI Taxonomy" id="2986998"/>
    <lineage>
        <taxon>Bacteria</taxon>
        <taxon>Pseudomonadati</taxon>
        <taxon>Bacteroidota</taxon>
        <taxon>Bacteroidia</taxon>
        <taxon>Marinilabiliales</taxon>
        <taxon>Prolixibacteraceae</taxon>
        <taxon>Gaoshiqia</taxon>
    </lineage>
</organism>
<name>A0AA41Y6A4_9BACT</name>
<dbReference type="Proteomes" id="UP001163821">
    <property type="component" value="Unassembled WGS sequence"/>
</dbReference>
<protein>
    <recommendedName>
        <fullName evidence="3">Lipoprotein</fullName>
    </recommendedName>
</protein>
<comment type="caution">
    <text evidence="1">The sequence shown here is derived from an EMBL/GenBank/DDBJ whole genome shotgun (WGS) entry which is preliminary data.</text>
</comment>
<evidence type="ECO:0000313" key="2">
    <source>
        <dbReference type="Proteomes" id="UP001163821"/>
    </source>
</evidence>
<accession>A0AA41Y6A4</accession>
<dbReference type="RefSeq" id="WP_282590522.1">
    <property type="nucleotide sequence ID" value="NZ_JAPAAF010000004.1"/>
</dbReference>
<sequence length="274" mass="30723">MRTNKAYQFISLAIVAGIFSAGFSSCTGKSSKKSSPVAEETIKQEIEEYAYPLPSAFEVTNMLNEIEASYIVGIANDPEKASSYLSEKSKAINLGIYTADLAYATTYNQKNDIQAFFKASETLVRELDFTSAFDQDLADQIEASMDNKDKLVEIVTDMFQNAYSYLNKQGRTELSYLVLSGTVIEGLYLTTHISENTFQNPKIIEAILFQKEPLAELEKMLAYFEGSELLSDVQEDIKRINAIYAQEEGTTSMTEKQVLELTETLTKIRENLVK</sequence>
<reference evidence="1" key="1">
    <citation type="submission" date="2022-10" db="EMBL/GenBank/DDBJ databases">
        <title>Gaoshiqiia sediminis gen. nov., sp. nov., isolated from coastal sediment.</title>
        <authorList>
            <person name="Yu W.X."/>
            <person name="Mu D.S."/>
            <person name="Du J.Z."/>
            <person name="Liang Y.Q."/>
        </authorList>
    </citation>
    <scope>NUCLEOTIDE SEQUENCE</scope>
    <source>
        <strain evidence="1">A06</strain>
    </source>
</reference>
<evidence type="ECO:0000313" key="1">
    <source>
        <dbReference type="EMBL" id="MCW0481912.1"/>
    </source>
</evidence>
<gene>
    <name evidence="1" type="ORF">N2K84_04160</name>
</gene>
<evidence type="ECO:0008006" key="3">
    <source>
        <dbReference type="Google" id="ProtNLM"/>
    </source>
</evidence>
<dbReference type="PROSITE" id="PS51257">
    <property type="entry name" value="PROKAR_LIPOPROTEIN"/>
    <property type="match status" value="1"/>
</dbReference>
<keyword evidence="2" id="KW-1185">Reference proteome</keyword>